<dbReference type="InterPro" id="IPR032466">
    <property type="entry name" value="Metal_Hydrolase"/>
</dbReference>
<name>A0A5C4RSU3_PROVB</name>
<dbReference type="PANTHER" id="PTHR11409:SF42">
    <property type="entry name" value="ADENOSINE DEAMINASE-LIKE PROTEIN"/>
    <property type="match status" value="1"/>
</dbReference>
<dbReference type="GO" id="GO:0009117">
    <property type="term" value="P:nucleotide metabolic process"/>
    <property type="evidence" value="ECO:0007669"/>
    <property type="project" value="UniProtKB-KW"/>
</dbReference>
<comment type="similarity">
    <text evidence="1">Belongs to the metallo-dependent hydrolases superfamily. Adenosine and AMP deaminases family.</text>
</comment>
<dbReference type="AlphaFoldDB" id="A0A5C4RSU3"/>
<proteinExistence type="inferred from homology"/>
<dbReference type="GO" id="GO:0004000">
    <property type="term" value="F:adenosine deaminase activity"/>
    <property type="evidence" value="ECO:0007669"/>
    <property type="project" value="TreeGrafter"/>
</dbReference>
<protein>
    <submittedName>
        <fullName evidence="4">Uncharacterized protein</fullName>
    </submittedName>
</protein>
<sequence length="768" mass="89300">MRILTATTILESHRILEYYYASKEICPEEIKRLLFAELYARMPYKPDYILKTERDTCFGRQSSLGGFLTSALNVLADMLYVHGHQISVESDRYEEWQETILSVSPLLVLAYKVYNVAKRHHTLDARNLIRTHLARTCLPSVYDPHLQDLCRNPGLIECHMHLNGTTEPDIVWQDALSKPSKFYRYLRKSLYNGGVDEQYLQVGNLKPEDLYRLLRIAISLRDVLIGELVGQCDRQQKPTNESLLEKPQNFPFRVHPMENVEPKTLHTPMQYEALFLFRTFEYLHKASAPRCAHCWSCLHYYLLIGSFFQKLLVQQKRQVGFDQFQKITNNDLREYTEKNYANRFKQLQGMHGNHIAVLEGRFAAKDSRPKLEKLMLSIKKGYEKKGGQDFELMLVPHFIKTPDKRKPEDIVTFRDLELRLKNQRALAVLLDALHQKTNRKQSFAQKHIVGFDAASNELHASPEVFAPIFRKLAFLGYKNFTYHAGEDFVHLLSGIRAVYETVEFLELRPGNRIGHATALGIEPKLWIKRIGKRLHIKQGDWLDNLIFTYHIASQDAGLSSIRRKLEQPILKYFNEVYKTTGYLPVAILIEAWLLRKYDPFLALGWRDPGVFDGFALKEQEEFRKATPKAQELYRKYHTGDSIQESNKLILIDTDELISPKELRLLQSWMLTFLEKKDLAIEMLPSSNVRISHYKSYKEHHVRRWLGLTHPSDPQPMVVVGSDDTGIFMTNLQNEYAHIQRIVQLKEGKSKANEIIAALASNSRVYSFK</sequence>
<evidence type="ECO:0000256" key="2">
    <source>
        <dbReference type="ARBA" id="ARBA00022833"/>
    </source>
</evidence>
<dbReference type="Proteomes" id="UP000309544">
    <property type="component" value="Unassembled WGS sequence"/>
</dbReference>
<gene>
    <name evidence="4" type="ORF">FGF68_10565</name>
</gene>
<dbReference type="GO" id="GO:0046103">
    <property type="term" value="P:inosine biosynthetic process"/>
    <property type="evidence" value="ECO:0007669"/>
    <property type="project" value="TreeGrafter"/>
</dbReference>
<keyword evidence="3" id="KW-0546">Nucleotide metabolism</keyword>
<evidence type="ECO:0000256" key="1">
    <source>
        <dbReference type="ARBA" id="ARBA00006676"/>
    </source>
</evidence>
<accession>A0A5C4RSU3</accession>
<dbReference type="PANTHER" id="PTHR11409">
    <property type="entry name" value="ADENOSINE DEAMINASE"/>
    <property type="match status" value="1"/>
</dbReference>
<evidence type="ECO:0000256" key="3">
    <source>
        <dbReference type="ARBA" id="ARBA00023080"/>
    </source>
</evidence>
<dbReference type="EMBL" id="VDCI01000017">
    <property type="protein sequence ID" value="TNJ34052.1"/>
    <property type="molecule type" value="Genomic_DNA"/>
</dbReference>
<organism evidence="4 5">
    <name type="scientific">Prosthecochloris vibrioformis</name>
    <name type="common">Chlorobium vibrioforme</name>
    <dbReference type="NCBI Taxonomy" id="1098"/>
    <lineage>
        <taxon>Bacteria</taxon>
        <taxon>Pseudomonadati</taxon>
        <taxon>Chlorobiota</taxon>
        <taxon>Chlorobiia</taxon>
        <taxon>Chlorobiales</taxon>
        <taxon>Chlorobiaceae</taxon>
        <taxon>Prosthecochloris</taxon>
    </lineage>
</organism>
<evidence type="ECO:0000313" key="4">
    <source>
        <dbReference type="EMBL" id="TNJ34052.1"/>
    </source>
</evidence>
<comment type="caution">
    <text evidence="4">The sequence shown here is derived from an EMBL/GenBank/DDBJ whole genome shotgun (WGS) entry which is preliminary data.</text>
</comment>
<evidence type="ECO:0000313" key="5">
    <source>
        <dbReference type="Proteomes" id="UP000309544"/>
    </source>
</evidence>
<keyword evidence="5" id="KW-1185">Reference proteome</keyword>
<keyword evidence="2" id="KW-0862">Zinc</keyword>
<dbReference type="InterPro" id="IPR006330">
    <property type="entry name" value="Ado/ade_deaminase"/>
</dbReference>
<dbReference type="SUPFAM" id="SSF51556">
    <property type="entry name" value="Metallo-dependent hydrolases"/>
    <property type="match status" value="1"/>
</dbReference>
<dbReference type="GO" id="GO:0006154">
    <property type="term" value="P:adenosine catabolic process"/>
    <property type="evidence" value="ECO:0007669"/>
    <property type="project" value="TreeGrafter"/>
</dbReference>
<dbReference type="Gene3D" id="3.20.20.140">
    <property type="entry name" value="Metal-dependent hydrolases"/>
    <property type="match status" value="2"/>
</dbReference>
<reference evidence="4 5" key="1">
    <citation type="submission" date="2019-05" db="EMBL/GenBank/DDBJ databases">
        <title>Draft Whole-Genome sequence of the green sulfur bacterium Prosthecochloris vibrioformis DSM 260.</title>
        <authorList>
            <person name="Meyer T.E."/>
            <person name="Kyndt J.A."/>
        </authorList>
    </citation>
    <scope>NUCLEOTIDE SEQUENCE [LARGE SCALE GENOMIC DNA]</scope>
    <source>
        <strain evidence="4 5">DSM 260</strain>
    </source>
</reference>
<dbReference type="RefSeq" id="WP_139627037.1">
    <property type="nucleotide sequence ID" value="NZ_VDCI01000017.1"/>
</dbReference>